<dbReference type="GO" id="GO:0019693">
    <property type="term" value="P:ribose phosphate metabolic process"/>
    <property type="evidence" value="ECO:0007669"/>
    <property type="project" value="TreeGrafter"/>
</dbReference>
<protein>
    <recommendedName>
        <fullName evidence="4">ADP-ribose pyrophosphatase</fullName>
        <ecNumber evidence="3">3.6.1.13</ecNumber>
    </recommendedName>
    <alternativeName>
        <fullName evidence="9">ADP-ribose diphosphatase</fullName>
    </alternativeName>
    <alternativeName>
        <fullName evidence="11">ADP-ribose phosphohydrolase</fullName>
    </alternativeName>
    <alternativeName>
        <fullName evidence="10">Adenosine diphosphoribose pyrophosphatase</fullName>
    </alternativeName>
</protein>
<evidence type="ECO:0000313" key="15">
    <source>
        <dbReference type="EMBL" id="CAA6830523.1"/>
    </source>
</evidence>
<gene>
    <name evidence="15" type="ORF">HELGO_WM25412</name>
</gene>
<evidence type="ECO:0000256" key="2">
    <source>
        <dbReference type="ARBA" id="ARBA00007482"/>
    </source>
</evidence>
<dbReference type="GO" id="GO:0046872">
    <property type="term" value="F:metal ion binding"/>
    <property type="evidence" value="ECO:0007669"/>
    <property type="project" value="UniProtKB-KW"/>
</dbReference>
<reference evidence="15" key="1">
    <citation type="submission" date="2020-01" db="EMBL/GenBank/DDBJ databases">
        <authorList>
            <person name="Meier V. D."/>
            <person name="Meier V D."/>
        </authorList>
    </citation>
    <scope>NUCLEOTIDE SEQUENCE</scope>
    <source>
        <strain evidence="15">HLG_WM_MAG_09</strain>
    </source>
</reference>
<dbReference type="NCBIfam" id="TIGR00052">
    <property type="entry name" value="nudix-type nucleoside diphosphatase, YffH/AdpP family"/>
    <property type="match status" value="1"/>
</dbReference>
<evidence type="ECO:0000256" key="6">
    <source>
        <dbReference type="ARBA" id="ARBA00022801"/>
    </source>
</evidence>
<evidence type="ECO:0000259" key="14">
    <source>
        <dbReference type="PROSITE" id="PS51462"/>
    </source>
</evidence>
<evidence type="ECO:0000256" key="4">
    <source>
        <dbReference type="ARBA" id="ARBA00013297"/>
    </source>
</evidence>
<dbReference type="CDD" id="cd24155">
    <property type="entry name" value="NUDIX_ADPRase"/>
    <property type="match status" value="1"/>
</dbReference>
<feature type="binding site" evidence="13">
    <location>
        <position position="152"/>
    </location>
    <ligand>
        <name>Mg(2+)</name>
        <dbReference type="ChEBI" id="CHEBI:18420"/>
        <label>1</label>
    </ligand>
</feature>
<evidence type="ECO:0000256" key="7">
    <source>
        <dbReference type="ARBA" id="ARBA00022842"/>
    </source>
</evidence>
<dbReference type="SUPFAM" id="SSF55811">
    <property type="entry name" value="Nudix"/>
    <property type="match status" value="1"/>
</dbReference>
<dbReference type="PANTHER" id="PTHR11839:SF5">
    <property type="entry name" value="ADP-RIBOSE PYROPHOSPHATASE"/>
    <property type="match status" value="1"/>
</dbReference>
<evidence type="ECO:0000256" key="12">
    <source>
        <dbReference type="ARBA" id="ARBA00049546"/>
    </source>
</evidence>
<dbReference type="GO" id="GO:0005829">
    <property type="term" value="C:cytosol"/>
    <property type="evidence" value="ECO:0007669"/>
    <property type="project" value="TreeGrafter"/>
</dbReference>
<evidence type="ECO:0000256" key="11">
    <source>
        <dbReference type="ARBA" id="ARBA00033056"/>
    </source>
</evidence>
<keyword evidence="6 15" id="KW-0378">Hydrolase</keyword>
<organism evidence="15">
    <name type="scientific">uncultured Thiotrichaceae bacterium</name>
    <dbReference type="NCBI Taxonomy" id="298394"/>
    <lineage>
        <taxon>Bacteria</taxon>
        <taxon>Pseudomonadati</taxon>
        <taxon>Pseudomonadota</taxon>
        <taxon>Gammaproteobacteria</taxon>
        <taxon>Thiotrichales</taxon>
        <taxon>Thiotrichaceae</taxon>
        <taxon>environmental samples</taxon>
    </lineage>
</organism>
<dbReference type="AlphaFoldDB" id="A0A6S6UNW2"/>
<dbReference type="GO" id="GO:0019144">
    <property type="term" value="F:ADP-sugar diphosphatase activity"/>
    <property type="evidence" value="ECO:0007669"/>
    <property type="project" value="TreeGrafter"/>
</dbReference>
<dbReference type="PROSITE" id="PS00893">
    <property type="entry name" value="NUDIX_BOX"/>
    <property type="match status" value="1"/>
</dbReference>
<feature type="binding site" evidence="13">
    <location>
        <position position="103"/>
    </location>
    <ligand>
        <name>Mg(2+)</name>
        <dbReference type="ChEBI" id="CHEBI:18420"/>
        <label>1</label>
    </ligand>
</feature>
<dbReference type="InterPro" id="IPR015797">
    <property type="entry name" value="NUDIX_hydrolase-like_dom_sf"/>
</dbReference>
<comment type="cofactor">
    <cofactor evidence="1 13">
        <name>Mg(2+)</name>
        <dbReference type="ChEBI" id="CHEBI:18420"/>
    </cofactor>
</comment>
<dbReference type="EC" id="3.6.1.13" evidence="3"/>
<feature type="domain" description="Nudix hydrolase" evidence="14">
    <location>
        <begin position="42"/>
        <end position="193"/>
    </location>
</feature>
<dbReference type="Pfam" id="PF00293">
    <property type="entry name" value="NUDIX"/>
    <property type="match status" value="1"/>
</dbReference>
<proteinExistence type="inferred from homology"/>
<evidence type="ECO:0000256" key="10">
    <source>
        <dbReference type="ARBA" id="ARBA00030308"/>
    </source>
</evidence>
<keyword evidence="7 13" id="KW-0460">Magnesium</keyword>
<evidence type="ECO:0000256" key="8">
    <source>
        <dbReference type="ARBA" id="ARBA00025164"/>
    </source>
</evidence>
<evidence type="ECO:0000256" key="5">
    <source>
        <dbReference type="ARBA" id="ARBA00022723"/>
    </source>
</evidence>
<evidence type="ECO:0000256" key="1">
    <source>
        <dbReference type="ARBA" id="ARBA00001946"/>
    </source>
</evidence>
<comment type="catalytic activity">
    <reaction evidence="12">
        <text>ADP-D-ribose + H2O = D-ribose 5-phosphate + AMP + 2 H(+)</text>
        <dbReference type="Rhea" id="RHEA:10412"/>
        <dbReference type="ChEBI" id="CHEBI:15377"/>
        <dbReference type="ChEBI" id="CHEBI:15378"/>
        <dbReference type="ChEBI" id="CHEBI:57967"/>
        <dbReference type="ChEBI" id="CHEBI:78346"/>
        <dbReference type="ChEBI" id="CHEBI:456215"/>
        <dbReference type="EC" id="3.6.1.13"/>
    </reaction>
</comment>
<feature type="binding site" evidence="13">
    <location>
        <position position="99"/>
    </location>
    <ligand>
        <name>Mg(2+)</name>
        <dbReference type="ChEBI" id="CHEBI:18420"/>
        <label>1</label>
    </ligand>
</feature>
<dbReference type="InterPro" id="IPR004385">
    <property type="entry name" value="NDP_pyrophosphatase"/>
</dbReference>
<dbReference type="Gene3D" id="3.90.79.10">
    <property type="entry name" value="Nucleoside Triphosphate Pyrophosphohydrolase"/>
    <property type="match status" value="1"/>
</dbReference>
<keyword evidence="5 13" id="KW-0479">Metal-binding</keyword>
<dbReference type="PANTHER" id="PTHR11839">
    <property type="entry name" value="UDP/ADP-SUGAR PYROPHOSPHATASE"/>
    <property type="match status" value="1"/>
</dbReference>
<dbReference type="PROSITE" id="PS51462">
    <property type="entry name" value="NUDIX"/>
    <property type="match status" value="1"/>
</dbReference>
<dbReference type="EMBL" id="CACVAT010000595">
    <property type="protein sequence ID" value="CAA6830523.1"/>
    <property type="molecule type" value="Genomic_DNA"/>
</dbReference>
<accession>A0A6S6UNW2</accession>
<evidence type="ECO:0000256" key="9">
    <source>
        <dbReference type="ARBA" id="ARBA00030162"/>
    </source>
</evidence>
<comment type="function">
    <text evidence="8">Acts on ADP-mannose and ADP-glucose as well as ADP-ribose. Prevents glycogen biosynthesis. The reaction catalyzed by this enzyme is a limiting step of the gluconeogenic process.</text>
</comment>
<dbReference type="GO" id="GO:0047631">
    <property type="term" value="F:ADP-ribose diphosphatase activity"/>
    <property type="evidence" value="ECO:0007669"/>
    <property type="project" value="UniProtKB-EC"/>
</dbReference>
<dbReference type="InterPro" id="IPR020084">
    <property type="entry name" value="NUDIX_hydrolase_CS"/>
</dbReference>
<evidence type="ECO:0000256" key="3">
    <source>
        <dbReference type="ARBA" id="ARBA00012453"/>
    </source>
</evidence>
<evidence type="ECO:0000256" key="13">
    <source>
        <dbReference type="PIRSR" id="PIRSR604385-2"/>
    </source>
</evidence>
<sequence>MKFEILDKQVVYKGFFQLEVYQLRHELYAGGWTGKVRREHLERGKAVAVLLHDPATDMLLLVEQFRIGAIRDEQGPWMLEIVAGMVEEGEENADVARREAEEEAGCQVTEVEFIMDYYPSAGSCSETISIYYAPVDLSGIEPGIHGLAEENEDIRTLLTPTKTAIEWLQAGKIRSSMTIIALQWLALKQLNNR</sequence>
<name>A0A6S6UNW2_9GAMM</name>
<dbReference type="GO" id="GO:0006753">
    <property type="term" value="P:nucleoside phosphate metabolic process"/>
    <property type="evidence" value="ECO:0007669"/>
    <property type="project" value="TreeGrafter"/>
</dbReference>
<comment type="similarity">
    <text evidence="2">Belongs to the Nudix hydrolase family. NudF subfamily.</text>
</comment>
<dbReference type="InterPro" id="IPR000086">
    <property type="entry name" value="NUDIX_hydrolase_dom"/>
</dbReference>
<feature type="binding site" evidence="13">
    <location>
        <position position="83"/>
    </location>
    <ligand>
        <name>Mg(2+)</name>
        <dbReference type="ChEBI" id="CHEBI:18420"/>
        <label>1</label>
    </ligand>
</feature>